<dbReference type="Proteomes" id="UP001139682">
    <property type="component" value="Unassembled WGS sequence"/>
</dbReference>
<gene>
    <name evidence="1" type="ORF">MST27_04730</name>
</gene>
<sequence length="108" mass="10732">MSSLSNPAEHVGSHSGGVFGCLAELGSDGIAGVTTALLGCGEALLQALKSTASALSVSTRCSQLFLCLCICFLRCGLAPLILLDDCHSGAAVALADFGAVVGKVGLCF</sequence>
<proteinExistence type="predicted"/>
<dbReference type="AlphaFoldDB" id="A0A9X1W198"/>
<name>A0A9X1W198_9GAMM</name>
<comment type="caution">
    <text evidence="1">The sequence shown here is derived from an EMBL/GenBank/DDBJ whole genome shotgun (WGS) entry which is preliminary data.</text>
</comment>
<keyword evidence="2" id="KW-1185">Reference proteome</keyword>
<evidence type="ECO:0000313" key="2">
    <source>
        <dbReference type="Proteomes" id="UP001139682"/>
    </source>
</evidence>
<accession>A0A9X1W198</accession>
<dbReference type="EMBL" id="JALGRD010000002">
    <property type="protein sequence ID" value="MCJ0972670.1"/>
    <property type="molecule type" value="Genomic_DNA"/>
</dbReference>
<protein>
    <submittedName>
        <fullName evidence="1">Uncharacterized protein</fullName>
    </submittedName>
</protein>
<organism evidence="1 2">
    <name type="scientific">Stutzerimonas marianensis</name>
    <dbReference type="NCBI Taxonomy" id="2929513"/>
    <lineage>
        <taxon>Bacteria</taxon>
        <taxon>Pseudomonadati</taxon>
        <taxon>Pseudomonadota</taxon>
        <taxon>Gammaproteobacteria</taxon>
        <taxon>Pseudomonadales</taxon>
        <taxon>Pseudomonadaceae</taxon>
        <taxon>Stutzerimonas</taxon>
    </lineage>
</organism>
<reference evidence="1" key="1">
    <citation type="submission" date="2022-03" db="EMBL/GenBank/DDBJ databases">
        <title>Pseudomonas marianensis sp. nov., a marine bacterium isolated from deep-sea sediments of the Mariana Trench.</title>
        <authorList>
            <person name="Wei Y."/>
        </authorList>
    </citation>
    <scope>NUCLEOTIDE SEQUENCE</scope>
    <source>
        <strain evidence="1">PS1</strain>
    </source>
</reference>
<evidence type="ECO:0000313" key="1">
    <source>
        <dbReference type="EMBL" id="MCJ0972670.1"/>
    </source>
</evidence>